<accession>A0A8X6XWH9</accession>
<proteinExistence type="predicted"/>
<protein>
    <submittedName>
        <fullName evidence="1">Uncharacterized protein</fullName>
    </submittedName>
</protein>
<keyword evidence="2" id="KW-1185">Reference proteome</keyword>
<dbReference type="Proteomes" id="UP000886998">
    <property type="component" value="Unassembled WGS sequence"/>
</dbReference>
<reference evidence="1" key="1">
    <citation type="submission" date="2020-08" db="EMBL/GenBank/DDBJ databases">
        <title>Multicomponent nature underlies the extraordinary mechanical properties of spider dragline silk.</title>
        <authorList>
            <person name="Kono N."/>
            <person name="Nakamura H."/>
            <person name="Mori M."/>
            <person name="Yoshida Y."/>
            <person name="Ohtoshi R."/>
            <person name="Malay A.D."/>
            <person name="Moran D.A.P."/>
            <person name="Tomita M."/>
            <person name="Numata K."/>
            <person name="Arakawa K."/>
        </authorList>
    </citation>
    <scope>NUCLEOTIDE SEQUENCE</scope>
</reference>
<name>A0A8X6XWH9_9ARAC</name>
<organism evidence="1 2">
    <name type="scientific">Trichonephila inaurata madagascariensis</name>
    <dbReference type="NCBI Taxonomy" id="2747483"/>
    <lineage>
        <taxon>Eukaryota</taxon>
        <taxon>Metazoa</taxon>
        <taxon>Ecdysozoa</taxon>
        <taxon>Arthropoda</taxon>
        <taxon>Chelicerata</taxon>
        <taxon>Arachnida</taxon>
        <taxon>Araneae</taxon>
        <taxon>Araneomorphae</taxon>
        <taxon>Entelegynae</taxon>
        <taxon>Araneoidea</taxon>
        <taxon>Nephilidae</taxon>
        <taxon>Trichonephila</taxon>
        <taxon>Trichonephila inaurata</taxon>
    </lineage>
</organism>
<dbReference type="AlphaFoldDB" id="A0A8X6XWH9"/>
<evidence type="ECO:0000313" key="1">
    <source>
        <dbReference type="EMBL" id="GFY60042.1"/>
    </source>
</evidence>
<comment type="caution">
    <text evidence="1">The sequence shown here is derived from an EMBL/GenBank/DDBJ whole genome shotgun (WGS) entry which is preliminary data.</text>
</comment>
<sequence>MLVLPPIVSSTLTRPYSEPVAHRKETLGVVKINERNKTWHKATRSIFKFAQAIINASAFRRCGFYSKSEAMASNLRIAWNCVTLTMTSTFGGTIIRFSFHIRTVMASTPGG</sequence>
<dbReference type="EMBL" id="BMAV01012944">
    <property type="protein sequence ID" value="GFY60042.1"/>
    <property type="molecule type" value="Genomic_DNA"/>
</dbReference>
<gene>
    <name evidence="1" type="ORF">TNIN_226921</name>
</gene>
<evidence type="ECO:0000313" key="2">
    <source>
        <dbReference type="Proteomes" id="UP000886998"/>
    </source>
</evidence>